<name>A0AAD5KX58_9CRUS</name>
<dbReference type="AlphaFoldDB" id="A0AAD5KX58"/>
<protein>
    <recommendedName>
        <fullName evidence="4">Cytochrome c oxidase assembly factor 1 homolog</fullName>
    </recommendedName>
</protein>
<proteinExistence type="predicted"/>
<dbReference type="GO" id="GO:0032981">
    <property type="term" value="P:mitochondrial respiratory chain complex I assembly"/>
    <property type="evidence" value="ECO:0007669"/>
    <property type="project" value="TreeGrafter"/>
</dbReference>
<dbReference type="Pfam" id="PF08695">
    <property type="entry name" value="Coa1"/>
    <property type="match status" value="1"/>
</dbReference>
<feature type="transmembrane region" description="Helical" evidence="1">
    <location>
        <begin position="6"/>
        <end position="25"/>
    </location>
</feature>
<keyword evidence="3" id="KW-1185">Reference proteome</keyword>
<gene>
    <name evidence="2" type="ORF">GHT06_012220</name>
</gene>
<evidence type="ECO:0000256" key="1">
    <source>
        <dbReference type="SAM" id="Phobius"/>
    </source>
</evidence>
<keyword evidence="1" id="KW-1133">Transmembrane helix</keyword>
<dbReference type="InterPro" id="IPR014807">
    <property type="entry name" value="Coa1"/>
</dbReference>
<dbReference type="EMBL" id="WJBH02000003">
    <property type="protein sequence ID" value="KAI9561264.1"/>
    <property type="molecule type" value="Genomic_DNA"/>
</dbReference>
<dbReference type="GO" id="GO:0033617">
    <property type="term" value="P:mitochondrial respiratory chain complex IV assembly"/>
    <property type="evidence" value="ECO:0007669"/>
    <property type="project" value="TreeGrafter"/>
</dbReference>
<evidence type="ECO:0000313" key="3">
    <source>
        <dbReference type="Proteomes" id="UP000820818"/>
    </source>
</evidence>
<keyword evidence="1" id="KW-0472">Membrane</keyword>
<keyword evidence="1" id="KW-0812">Transmembrane</keyword>
<reference evidence="2 3" key="1">
    <citation type="submission" date="2022-05" db="EMBL/GenBank/DDBJ databases">
        <title>A multi-omics perspective on studying reproductive biology in Daphnia sinensis.</title>
        <authorList>
            <person name="Jia J."/>
        </authorList>
    </citation>
    <scope>NUCLEOTIDE SEQUENCE [LARGE SCALE GENOMIC DNA]</scope>
    <source>
        <strain evidence="2 3">WSL</strain>
    </source>
</reference>
<sequence>MVTNKTLAKIAVAGGFLALGSASYFRWKIETSIKQSAYFKLAIERLLASKTAVDVLGEPVLIGSIDLGDTKRNFCDGLQARFEVSVRGPKSSGIMAFEASRNPPSQPEWRINFVELMDKEATKKLVIESPTLLVD</sequence>
<organism evidence="2 3">
    <name type="scientific">Daphnia sinensis</name>
    <dbReference type="NCBI Taxonomy" id="1820382"/>
    <lineage>
        <taxon>Eukaryota</taxon>
        <taxon>Metazoa</taxon>
        <taxon>Ecdysozoa</taxon>
        <taxon>Arthropoda</taxon>
        <taxon>Crustacea</taxon>
        <taxon>Branchiopoda</taxon>
        <taxon>Diplostraca</taxon>
        <taxon>Cladocera</taxon>
        <taxon>Anomopoda</taxon>
        <taxon>Daphniidae</taxon>
        <taxon>Daphnia</taxon>
        <taxon>Daphnia similis group</taxon>
    </lineage>
</organism>
<accession>A0AAD5KX58</accession>
<comment type="caution">
    <text evidence="2">The sequence shown here is derived from an EMBL/GenBank/DDBJ whole genome shotgun (WGS) entry which is preliminary data.</text>
</comment>
<evidence type="ECO:0000313" key="2">
    <source>
        <dbReference type="EMBL" id="KAI9561264.1"/>
    </source>
</evidence>
<dbReference type="Proteomes" id="UP000820818">
    <property type="component" value="Linkage Group LG3"/>
</dbReference>
<dbReference type="GO" id="GO:0005743">
    <property type="term" value="C:mitochondrial inner membrane"/>
    <property type="evidence" value="ECO:0007669"/>
    <property type="project" value="TreeGrafter"/>
</dbReference>
<dbReference type="PANTHER" id="PTHR47148:SF1">
    <property type="entry name" value="CYTOCHROME C OXIDASE ASSEMBLY FACTOR 1 HOMOLOG"/>
    <property type="match status" value="1"/>
</dbReference>
<evidence type="ECO:0008006" key="4">
    <source>
        <dbReference type="Google" id="ProtNLM"/>
    </source>
</evidence>
<dbReference type="PANTHER" id="PTHR47148">
    <property type="entry name" value="CYTOCHROME C OXIDASE ASSEMBLY FACTOR 1 HOMOLOG"/>
    <property type="match status" value="1"/>
</dbReference>